<gene>
    <name evidence="2" type="ORF">SFRICE_016377</name>
</gene>
<protein>
    <submittedName>
        <fullName evidence="2">SFRICE_016377</fullName>
    </submittedName>
</protein>
<name>A0A2H1VVD3_SPOFR</name>
<dbReference type="GO" id="GO:0005829">
    <property type="term" value="C:cytosol"/>
    <property type="evidence" value="ECO:0007669"/>
    <property type="project" value="TreeGrafter"/>
</dbReference>
<organism evidence="2">
    <name type="scientific">Spodoptera frugiperda</name>
    <name type="common">Fall armyworm</name>
    <dbReference type="NCBI Taxonomy" id="7108"/>
    <lineage>
        <taxon>Eukaryota</taxon>
        <taxon>Metazoa</taxon>
        <taxon>Ecdysozoa</taxon>
        <taxon>Arthropoda</taxon>
        <taxon>Hexapoda</taxon>
        <taxon>Insecta</taxon>
        <taxon>Pterygota</taxon>
        <taxon>Neoptera</taxon>
        <taxon>Endopterygota</taxon>
        <taxon>Lepidoptera</taxon>
        <taxon>Glossata</taxon>
        <taxon>Ditrysia</taxon>
        <taxon>Noctuoidea</taxon>
        <taxon>Noctuidae</taxon>
        <taxon>Amphipyrinae</taxon>
        <taxon>Spodoptera</taxon>
    </lineage>
</organism>
<feature type="region of interest" description="Disordered" evidence="1">
    <location>
        <begin position="251"/>
        <end position="300"/>
    </location>
</feature>
<proteinExistence type="predicted"/>
<dbReference type="InterPro" id="IPR042622">
    <property type="entry name" value="Znf106"/>
</dbReference>
<dbReference type="SMART" id="SM00320">
    <property type="entry name" value="WD40"/>
    <property type="match status" value="5"/>
</dbReference>
<feature type="region of interest" description="Disordered" evidence="1">
    <location>
        <begin position="1123"/>
        <end position="1154"/>
    </location>
</feature>
<feature type="compositionally biased region" description="Basic and acidic residues" evidence="1">
    <location>
        <begin position="83"/>
        <end position="96"/>
    </location>
</feature>
<feature type="compositionally biased region" description="Basic residues" evidence="1">
    <location>
        <begin position="1131"/>
        <end position="1153"/>
    </location>
</feature>
<sequence>MRRGHPGIGGWRSENQRHFRPRGNGPPRFRPPRSYPLLESPRFPPPNNTRSSQRNTQPYSTHGGHSDDHGRQEHHDRHKYRDSHHQIDQRMPEREHHQRPRQGYQNQYPSTHHRDRSKDNSNAYKGSSSFYKDVPPEACHVNSMGDIDHRLTPHVHSTPDTFNQPRITQWTNPTPDYKKRSYEDRNQKPYRHDFSERNKVPAVEYTDYTGHRPPASDHYGSTSGPISSTNNTSFSRSVDDTVDIIRKRLMNRNEPQTSHDEPIPQRNSEPEVCENVNTQVQPEPTPKKRIPRHKPNVKSNCDKMKSHIVNQLFKMDKDKMHKLMDDPGSSTKFEYAISSLITESQNSLNRHLRSVAEKSLYSSSSDFIQNDKNTIYEDTFMKQMQCLLDPQDTVLLEDIKPIVMAELSRVLQISDLDQRYDTPEEQVPQQATDDQSNYLYGNNYNYDEYTQDRCYDQRQTSSINYDNLNRVDIVDGNSVGYDYDHHNSQYEDVKPLFERRPSKRNDTIEDRRQSIENQRKNLRKSLENPVEEPFQSKEEPMPLFNSSDQISEDEDTFAELDRQYHVAVDHNFLENDDLSAKGTPPNFPPIQNEIPQVDNEIEKQLQSIAQAPLELFPVSSTESLRDIGITIKQEVTSFDSRNETMMTKTPPAPKTPDSNVHKMKNIKIKQEHVPQAKDTDKETEKAGSSNTIKTPPSGSRKRSTDQRPSHRKEKRKKSNSSQPEPVKADKPSSSSVPSSSNTLSKSIEKCNEAPKHYFSIFTNKEDSSKESKDSKKADAADKSYSDKYVKRKDPPKKQKEKDGESSRKRHSSTSSQTILSPKDNINASNQTPTKSDSSKNKLKTFDMFVEQPKKAVTIHQAHRNTATAVTPTKTPEDVFKVGATTPSRNKTPQTKHVGTQVIRRLITKETQTNQIKSTGAFANRFTQTERKRFVTKLVQTDPIIIKHVQEVSEDTSTTMSNPEGVIDRMKEIDLEIQILLQEKFKLYSSLENKDACSSSMPTLGMTVLNVTTHDNDENKEGDDNDVLSDNMISADSIVDDFTNIPVEELEQIALETVQEESSDSTKVGKRNLRPKVHQQERKHSESPTTSMTRRSQKAKTPNISLLEQIITDDRPLEDIISLDDLEEPQAKNKKKSQRPQPQSKKKMTRRTKPVKYVNTTPFDLKACSVVLIQTDVTKFIKEGSQIYLHSESSQNSQSSQHSQLSQSSPQSQASYSCQTQQSDDFLEYADPASPDLVEVYSVEETEEKPSTSRVEETVVNDLQFDMLDVSEDIVIGDNCEVKCNEDKDMGRGNICEDVILDNSQSSSDEAGASCMGHVAECRTYDYSNDEQLRRDTITVTGNADAVLAVECIESDFIAACLDGNVYHFSGDGQLLATLRGSNLAVTCITIVKEKGSTTVYTGSLDSRIRYYDLATGLEKGPECNVLSPIQTMDRAWDTVFVGTRTGFVLQFECKNNMLIPVSTVKFSEQSILALRAMKEGARKVLLVAARSEDVTIKDAQSGLLLRTLSGPKMTVYTLLFEDGKVYCGTSSHQIHVFDYASGGHTGCHEGGKGAVCLRATGGLLFAGCYDGCIYVYREGEVRPLAQLRGPSLMLLSLAVVGSKIIAGYKDRSLYIWKIPLSILQEMIL</sequence>
<feature type="compositionally biased region" description="Low complexity" evidence="1">
    <location>
        <begin position="732"/>
        <end position="745"/>
    </location>
</feature>
<feature type="compositionally biased region" description="Polar residues" evidence="1">
    <location>
        <begin position="48"/>
        <end position="60"/>
    </location>
</feature>
<feature type="compositionally biased region" description="Basic and acidic residues" evidence="1">
    <location>
        <begin position="64"/>
        <end position="75"/>
    </location>
</feature>
<feature type="compositionally biased region" description="Basic and acidic residues" evidence="1">
    <location>
        <begin position="176"/>
        <end position="187"/>
    </location>
</feature>
<dbReference type="GO" id="GO:0017124">
    <property type="term" value="F:SH3 domain binding"/>
    <property type="evidence" value="ECO:0007669"/>
    <property type="project" value="TreeGrafter"/>
</dbReference>
<feature type="compositionally biased region" description="Polar residues" evidence="1">
    <location>
        <begin position="816"/>
        <end position="835"/>
    </location>
</feature>
<dbReference type="InterPro" id="IPR036322">
    <property type="entry name" value="WD40_repeat_dom_sf"/>
</dbReference>
<feature type="region of interest" description="Disordered" evidence="1">
    <location>
        <begin position="761"/>
        <end position="840"/>
    </location>
</feature>
<feature type="compositionally biased region" description="Polar residues" evidence="1">
    <location>
        <begin position="120"/>
        <end position="130"/>
    </location>
</feature>
<feature type="region of interest" description="Disordered" evidence="1">
    <location>
        <begin position="211"/>
        <end position="235"/>
    </location>
</feature>
<dbReference type="EMBL" id="ODYU01004499">
    <property type="protein sequence ID" value="SOQ44442.1"/>
    <property type="molecule type" value="Genomic_DNA"/>
</dbReference>
<feature type="region of interest" description="Disordered" evidence="1">
    <location>
        <begin position="1191"/>
        <end position="1220"/>
    </location>
</feature>
<feature type="compositionally biased region" description="Basic residues" evidence="1">
    <location>
        <begin position="287"/>
        <end position="296"/>
    </location>
</feature>
<dbReference type="GO" id="GO:0016020">
    <property type="term" value="C:membrane"/>
    <property type="evidence" value="ECO:0007669"/>
    <property type="project" value="TreeGrafter"/>
</dbReference>
<feature type="compositionally biased region" description="Polar residues" evidence="1">
    <location>
        <begin position="686"/>
        <end position="697"/>
    </location>
</feature>
<dbReference type="InterPro" id="IPR001680">
    <property type="entry name" value="WD40_rpt"/>
</dbReference>
<dbReference type="GO" id="GO:0003723">
    <property type="term" value="F:RNA binding"/>
    <property type="evidence" value="ECO:0007669"/>
    <property type="project" value="InterPro"/>
</dbReference>
<dbReference type="PANTHER" id="PTHR14435">
    <property type="entry name" value="ZINC FINGER PROTEIN 106"/>
    <property type="match status" value="1"/>
</dbReference>
<accession>A0A2H1VVD3</accession>
<feature type="region of interest" description="Disordered" evidence="1">
    <location>
        <begin position="1055"/>
        <end position="1104"/>
    </location>
</feature>
<feature type="compositionally biased region" description="Basic and acidic residues" evidence="1">
    <location>
        <begin position="499"/>
        <end position="519"/>
    </location>
</feature>
<feature type="compositionally biased region" description="Low complexity" evidence="1">
    <location>
        <begin position="1191"/>
        <end position="1218"/>
    </location>
</feature>
<feature type="compositionally biased region" description="Basic residues" evidence="1">
    <location>
        <begin position="709"/>
        <end position="718"/>
    </location>
</feature>
<dbReference type="PANTHER" id="PTHR14435:SF2">
    <property type="entry name" value="ZINC FINGER PROTEIN 106"/>
    <property type="match status" value="1"/>
</dbReference>
<feature type="compositionally biased region" description="Gly residues" evidence="1">
    <location>
        <begin position="1"/>
        <end position="10"/>
    </location>
</feature>
<evidence type="ECO:0000256" key="1">
    <source>
        <dbReference type="SAM" id="MobiDB-lite"/>
    </source>
</evidence>
<feature type="region of interest" description="Disordered" evidence="1">
    <location>
        <begin position="1"/>
        <end position="187"/>
    </location>
</feature>
<feature type="compositionally biased region" description="Basic and acidic residues" evidence="1">
    <location>
        <begin position="763"/>
        <end position="806"/>
    </location>
</feature>
<feature type="compositionally biased region" description="Basic residues" evidence="1">
    <location>
        <begin position="1067"/>
        <end position="1076"/>
    </location>
</feature>
<reference evidence="2" key="1">
    <citation type="submission" date="2016-07" db="EMBL/GenBank/DDBJ databases">
        <authorList>
            <person name="Bretaudeau A."/>
        </authorList>
    </citation>
    <scope>NUCLEOTIDE SEQUENCE</scope>
    <source>
        <strain evidence="2">Rice</strain>
        <tissue evidence="2">Whole body</tissue>
    </source>
</reference>
<feature type="compositionally biased region" description="Basic and acidic residues" evidence="1">
    <location>
        <begin position="668"/>
        <end position="685"/>
    </location>
</feature>
<dbReference type="InterPro" id="IPR015943">
    <property type="entry name" value="WD40/YVTN_repeat-like_dom_sf"/>
</dbReference>
<feature type="compositionally biased region" description="Polar residues" evidence="1">
    <location>
        <begin position="1086"/>
        <end position="1104"/>
    </location>
</feature>
<feature type="region of interest" description="Disordered" evidence="1">
    <location>
        <begin position="638"/>
        <end position="748"/>
    </location>
</feature>
<dbReference type="SUPFAM" id="SSF50978">
    <property type="entry name" value="WD40 repeat-like"/>
    <property type="match status" value="1"/>
</dbReference>
<feature type="region of interest" description="Disordered" evidence="1">
    <location>
        <begin position="499"/>
        <end position="543"/>
    </location>
</feature>
<feature type="compositionally biased region" description="Polar residues" evidence="1">
    <location>
        <begin position="219"/>
        <end position="235"/>
    </location>
</feature>
<evidence type="ECO:0000313" key="2">
    <source>
        <dbReference type="EMBL" id="SOQ44442.1"/>
    </source>
</evidence>
<dbReference type="Gene3D" id="2.130.10.10">
    <property type="entry name" value="YVTN repeat-like/Quinoprotein amine dehydrogenase"/>
    <property type="match status" value="2"/>
</dbReference>
<feature type="compositionally biased region" description="Polar residues" evidence="1">
    <location>
        <begin position="158"/>
        <end position="174"/>
    </location>
</feature>